<dbReference type="Gene3D" id="2.60.40.2030">
    <property type="match status" value="1"/>
</dbReference>
<dbReference type="CDD" id="cd00037">
    <property type="entry name" value="CLECT"/>
    <property type="match status" value="1"/>
</dbReference>
<feature type="repeat" description="CSPG" evidence="8">
    <location>
        <begin position="1152"/>
        <end position="1260"/>
    </location>
</feature>
<feature type="repeat" description="CSPG" evidence="8">
    <location>
        <begin position="1029"/>
        <end position="1131"/>
    </location>
</feature>
<dbReference type="Proteomes" id="UP000694397">
    <property type="component" value="Chromosome 5"/>
</dbReference>
<reference evidence="12" key="2">
    <citation type="submission" date="2025-08" db="UniProtKB">
        <authorList>
            <consortium name="Ensembl"/>
        </authorList>
    </citation>
    <scope>IDENTIFICATION</scope>
</reference>
<dbReference type="OrthoDB" id="430044at2759"/>
<feature type="repeat" description="CSPG" evidence="8">
    <location>
        <begin position="895"/>
        <end position="989"/>
    </location>
</feature>
<sequence length="2168" mass="243175">MGSTGVRLPPLLLLLVLLVDMANMRRGSLVKVNRGLKVKRGQEAFLQEEDLRFHVLQERDTCKVEVVLNEPITQRVGSLTPQVFDCHFLTDEVKYVHNGCPILKEDRIMLRLYRFTEMETYTEIFFLHVEIQEPDCNIIHLGPRTLEVPEFYSVSDKLNGNVLSFHYERRHNLECNVRIATHDTHLPAHGHLVTGEPEKLEPRGDEPHSFILLQQQLMNKARAKCKEAACLKGMKLVQTLKVPCEDFLLMGLRYQHTNPPSPDVDYIAIRVDLTDTRSRSIYRSERAWIPVRIKNAIPNQPPKLAFMSTFILEVDQFILTPFSTAVIDAEDGETPKSLLVFNISKPPQEGFITHLSDHTKPITSFLWEDLNDMQIAYQPPNCSHTQRRNYEVEFEVHDFYFVKSTPVVVHISVRTADTNAPRVSWNMGLSLLEGQSRPITWDQLQIADNNNLKSVRIIVVDGLQHGRLTVRGGKGFMFTVNDIKAGVVRYHHDDSDTTKDFVVFRITDGSHQTRHKFPITILPKDDSPPFLITNTVLELEEGNTALLRGSVLQASDMDSSDDYILFNITRSPQDGEIMKIPGPGITGYPVTRFLQRDLFHSIIYYRHLGNEVFEDSFEVVLSDFHDPPNLSEPQVIVVHITPVHDQLPKEAPGVTRQLIVKETDVVHLTKKQLHFIDLESPDSELTYTVTSPPFYISSHGKSDAGRLFLVDSIPKFAKDPSAPILRLFTQQAVNYMKVAYMPPIEDIGIHPQHIQFVLSVTNQQGGTLVGICFNITVLPVDNQAPQVHTSPLAVEEGGDCPLDLDHLRVTDPDSPKNALWVELKVEPQHGHLYLDGSAIRPGQTFTLQDMNGQTVRYHHDGSETDQDDIVFMATDGINTSDFILHVEVALVNDEVPVIMPGLKPTLDCAEGQEVVITTEYLQATDKDSDDSELIYMIARQPYYGVVCKNGIVVDRFVQADVVTGSITYKHTGQEIGLTPRYDIITFVISDEEAVNLPACTSSGGPAAHLQKAVPVYDLNVTVFPVDSQAPSLVIGELFVVDEGGFASITTAHLIASDVDTPVGELGLILVSPPQFGYIENILPSPGFEKSNMGISIGSFTYRDVKSSYINYVQSRHQRLEPTADQFMIRVSDGKRSSPDTPFYIIISPTNDEVPDFLARNITVSEGQMRELDPSILDAVDLDVPRDHMVFSIIESPKHGAIMGKPHVNDVNHPRTLRPGNPNTGVEMKDFTLDELRNGVTVMYVHDDSESLHDSFTIQVSDGKHRLQKRVEVTVLPVNDEAPRVTRNMGIEVEMGESRLISGAVLSAQDEDTHLQNVLYVFESIPTQGLLQIKVGLDWVTLGKGANCSQETVDANLFRYLHTGSTGPQEATGLQNQDFFVFHVEDGANRSPTQNFQVTLKTMEKGDIAVFSKPVLVTRGGRVVLTTDILLAVDGTDHPEELLYVVMEGPAHGHMEYAHHPGTPITSFSQMDVAANLVCYVHSKWATSPREMLWFMISNGHSSRNGTLEIAVETADRELPSLQHNGGLWVPQGSTTVLSPDVLTLSDPDTPPDSLLFLLVQPPHYGELLLKGAPLYRGNFTQQHLLDLDVAYRHAGSSAQIDRFSFIASDGTNQGFLLEGKLQTQPVFFTIQVEPLDSPAPQIIQLQAAWRAELLKDGRYGIFVSSRELRAREAGGRNENITFQIIRGPSFGHLENASTGQFIRHGFTQRDLSRRIVLYVISLESEALSDSLQFQVLSPLRNHSLPHILEFHWASVEFSQTKFSVCEEEGRLSLTVLRRGNCAESSYVTVKVKEITASSGADFIPSPASLIQFDPGVSFRTWWVEITEDQLEEAEEIFTVSLVSPKGVVLGHRDNALVTILDSGTGQCRTGRRVQQVPPYHGAIQLETLPFVRGDALPVVQQETPFSHRRLRPVGNGRTVQASVVQRNGSNVVFTYHGMVSLRVQDDSSPSQLARLSQVRVTGRGKERPASASVRENAALGAEPRDAPFIKQDRASHWIPRACGPGDTDLLHYNRSSGQIWHCNGVSWKPWTPRDQQQDKCPQGWTFHRERCYVLSKGRRVTWSGAVRACREIYRGTLVSIRSKSDMGWLWDFGGQRPFWIGLNDRENRGRWEWVGGEPVTYTNWRGRSPRVKRKGGTRRCVLVQQRAKWNMRDCERGKEHRFVCHTRT</sequence>
<evidence type="ECO:0000256" key="3">
    <source>
        <dbReference type="ARBA" id="ARBA00022729"/>
    </source>
</evidence>
<dbReference type="InterPro" id="IPR038081">
    <property type="entry name" value="CalX-like_sf"/>
</dbReference>
<protein>
    <submittedName>
        <fullName evidence="12">Fras1 related extracellular matrix 1a</fullName>
    </submittedName>
</protein>
<feature type="repeat" description="CSPG" evidence="8">
    <location>
        <begin position="1405"/>
        <end position="1497"/>
    </location>
</feature>
<feature type="region of interest" description="Disordered" evidence="9">
    <location>
        <begin position="1959"/>
        <end position="1978"/>
    </location>
</feature>
<feature type="domain" description="C-type lectin" evidence="11">
    <location>
        <begin position="2047"/>
        <end position="2156"/>
    </location>
</feature>
<dbReference type="PANTHER" id="PTHR45739">
    <property type="entry name" value="MATRIX PROTEIN, PUTATIVE-RELATED"/>
    <property type="match status" value="1"/>
</dbReference>
<comment type="similarity">
    <text evidence="1">Belongs to the FRAS1 family.</text>
</comment>
<evidence type="ECO:0000259" key="11">
    <source>
        <dbReference type="PROSITE" id="PS50041"/>
    </source>
</evidence>
<evidence type="ECO:0000256" key="5">
    <source>
        <dbReference type="ARBA" id="ARBA00022837"/>
    </source>
</evidence>
<keyword evidence="5" id="KW-0106">Calcium</keyword>
<evidence type="ECO:0000256" key="6">
    <source>
        <dbReference type="ARBA" id="ARBA00022889"/>
    </source>
</evidence>
<dbReference type="Pfam" id="PF03160">
    <property type="entry name" value="Calx-beta"/>
    <property type="match status" value="1"/>
</dbReference>
<dbReference type="SUPFAM" id="SSF56436">
    <property type="entry name" value="C-type lectin-like"/>
    <property type="match status" value="1"/>
</dbReference>
<dbReference type="GO" id="GO:0046872">
    <property type="term" value="F:metal ion binding"/>
    <property type="evidence" value="ECO:0007669"/>
    <property type="project" value="UniProtKB-KW"/>
</dbReference>
<feature type="repeat" description="CSPG" evidence="8">
    <location>
        <begin position="783"/>
        <end position="874"/>
    </location>
</feature>
<dbReference type="GO" id="GO:0007154">
    <property type="term" value="P:cell communication"/>
    <property type="evidence" value="ECO:0007669"/>
    <property type="project" value="InterPro"/>
</dbReference>
<dbReference type="InterPro" id="IPR039005">
    <property type="entry name" value="CSPG_rpt"/>
</dbReference>
<dbReference type="PANTHER" id="PTHR45739:SF7">
    <property type="entry name" value="FRAS1-RELATED EXTRACELLULAR MATRIX PROTEIN 1"/>
    <property type="match status" value="1"/>
</dbReference>
<dbReference type="SMART" id="SM00034">
    <property type="entry name" value="CLECT"/>
    <property type="match status" value="1"/>
</dbReference>
<keyword evidence="2" id="KW-0479">Metal-binding</keyword>
<dbReference type="Pfam" id="PF16184">
    <property type="entry name" value="Cadherin_3"/>
    <property type="match status" value="11"/>
</dbReference>
<evidence type="ECO:0000256" key="8">
    <source>
        <dbReference type="PROSITE-ProRule" id="PRU01201"/>
    </source>
</evidence>
<proteinExistence type="inferred from homology"/>
<dbReference type="InterPro" id="IPR016186">
    <property type="entry name" value="C-type_lectin-like/link_sf"/>
</dbReference>
<dbReference type="GO" id="GO:0007155">
    <property type="term" value="P:cell adhesion"/>
    <property type="evidence" value="ECO:0007669"/>
    <property type="project" value="UniProtKB-KW"/>
</dbReference>
<evidence type="ECO:0000256" key="9">
    <source>
        <dbReference type="SAM" id="MobiDB-lite"/>
    </source>
</evidence>
<feature type="repeat" description="CSPG" evidence="8">
    <location>
        <begin position="420"/>
        <end position="507"/>
    </location>
</feature>
<reference evidence="12" key="3">
    <citation type="submission" date="2025-09" db="UniProtKB">
        <authorList>
            <consortium name="Ensembl"/>
        </authorList>
    </citation>
    <scope>IDENTIFICATION</scope>
</reference>
<feature type="repeat" description="CSPG" evidence="8">
    <location>
        <begin position="528"/>
        <end position="622"/>
    </location>
</feature>
<feature type="repeat" description="CSPG" evidence="8">
    <location>
        <begin position="1518"/>
        <end position="1608"/>
    </location>
</feature>
<gene>
    <name evidence="12" type="primary">FREM1</name>
    <name evidence="12" type="synonym">frem1a</name>
</gene>
<feature type="signal peptide" evidence="10">
    <location>
        <begin position="1"/>
        <end position="24"/>
    </location>
</feature>
<evidence type="ECO:0000256" key="10">
    <source>
        <dbReference type="SAM" id="SignalP"/>
    </source>
</evidence>
<feature type="chain" id="PRO_5034275783" evidence="10">
    <location>
        <begin position="25"/>
        <end position="2168"/>
    </location>
</feature>
<dbReference type="InterPro" id="IPR016187">
    <property type="entry name" value="CTDL_fold"/>
</dbReference>
<feature type="repeat" description="CSPG" evidence="8">
    <location>
        <begin position="1281"/>
        <end position="1384"/>
    </location>
</feature>
<keyword evidence="7" id="KW-0325">Glycoprotein</keyword>
<keyword evidence="4" id="KW-0677">Repeat</keyword>
<dbReference type="Pfam" id="PF00059">
    <property type="entry name" value="Lectin_C"/>
    <property type="match status" value="1"/>
</dbReference>
<evidence type="ECO:0000256" key="2">
    <source>
        <dbReference type="ARBA" id="ARBA00022723"/>
    </source>
</evidence>
<keyword evidence="6" id="KW-0130">Cell adhesion</keyword>
<evidence type="ECO:0000256" key="1">
    <source>
        <dbReference type="ARBA" id="ARBA00005529"/>
    </source>
</evidence>
<dbReference type="InterPro" id="IPR045658">
    <property type="entry name" value="FRAS1-rel_N"/>
</dbReference>
<dbReference type="GO" id="GO:0016020">
    <property type="term" value="C:membrane"/>
    <property type="evidence" value="ECO:0007669"/>
    <property type="project" value="InterPro"/>
</dbReference>
<evidence type="ECO:0000313" key="13">
    <source>
        <dbReference type="Proteomes" id="UP000694397"/>
    </source>
</evidence>
<evidence type="ECO:0000313" key="12">
    <source>
        <dbReference type="Ensembl" id="ENSSFOP00015029407.2"/>
    </source>
</evidence>
<feature type="repeat" description="CSPG" evidence="8">
    <location>
        <begin position="1644"/>
        <end position="1736"/>
    </location>
</feature>
<feature type="repeat" description="CSPG" evidence="8">
    <location>
        <begin position="649"/>
        <end position="761"/>
    </location>
</feature>
<dbReference type="InterPro" id="IPR003644">
    <property type="entry name" value="Calx_beta"/>
</dbReference>
<dbReference type="SUPFAM" id="SSF141072">
    <property type="entry name" value="CalX-like"/>
    <property type="match status" value="1"/>
</dbReference>
<accession>A0A8C9V7E6</accession>
<keyword evidence="13" id="KW-1185">Reference proteome</keyword>
<evidence type="ECO:0000256" key="4">
    <source>
        <dbReference type="ARBA" id="ARBA00022737"/>
    </source>
</evidence>
<dbReference type="GeneTree" id="ENSGT00940000156990"/>
<dbReference type="PROSITE" id="PS51854">
    <property type="entry name" value="CSPG"/>
    <property type="match status" value="12"/>
</dbReference>
<dbReference type="PROSITE" id="PS50041">
    <property type="entry name" value="C_TYPE_LECTIN_2"/>
    <property type="match status" value="1"/>
</dbReference>
<dbReference type="Pfam" id="PF19309">
    <property type="entry name" value="Frem_N"/>
    <property type="match status" value="1"/>
</dbReference>
<dbReference type="InterPro" id="IPR051561">
    <property type="entry name" value="FRAS1_ECM"/>
</dbReference>
<name>A0A8C9V7E6_SCLFO</name>
<dbReference type="InterPro" id="IPR001304">
    <property type="entry name" value="C-type_lectin-like"/>
</dbReference>
<dbReference type="GO" id="GO:0009653">
    <property type="term" value="P:anatomical structure morphogenesis"/>
    <property type="evidence" value="ECO:0007669"/>
    <property type="project" value="TreeGrafter"/>
</dbReference>
<dbReference type="Gene3D" id="3.10.100.10">
    <property type="entry name" value="Mannose-Binding Protein A, subunit A"/>
    <property type="match status" value="1"/>
</dbReference>
<dbReference type="Ensembl" id="ENSSFOT00015029742.2">
    <property type="protein sequence ID" value="ENSSFOP00015029407.2"/>
    <property type="gene ID" value="ENSSFOG00015018913.2"/>
</dbReference>
<feature type="repeat" description="CSPG" evidence="8">
    <location>
        <begin position="301"/>
        <end position="395"/>
    </location>
</feature>
<reference evidence="12 13" key="1">
    <citation type="submission" date="2019-04" db="EMBL/GenBank/DDBJ databases">
        <authorList>
            <consortium name="Wellcome Sanger Institute Data Sharing"/>
        </authorList>
    </citation>
    <scope>NUCLEOTIDE SEQUENCE [LARGE SCALE GENOMIC DNA]</scope>
</reference>
<organism evidence="12 13">
    <name type="scientific">Scleropages formosus</name>
    <name type="common">Asian bonytongue</name>
    <name type="synonym">Osteoglossum formosum</name>
    <dbReference type="NCBI Taxonomy" id="113540"/>
    <lineage>
        <taxon>Eukaryota</taxon>
        <taxon>Metazoa</taxon>
        <taxon>Chordata</taxon>
        <taxon>Craniata</taxon>
        <taxon>Vertebrata</taxon>
        <taxon>Euteleostomi</taxon>
        <taxon>Actinopterygii</taxon>
        <taxon>Neopterygii</taxon>
        <taxon>Teleostei</taxon>
        <taxon>Osteoglossocephala</taxon>
        <taxon>Osteoglossomorpha</taxon>
        <taxon>Osteoglossiformes</taxon>
        <taxon>Osteoglossidae</taxon>
        <taxon>Scleropages</taxon>
    </lineage>
</organism>
<keyword evidence="3 10" id="KW-0732">Signal</keyword>
<evidence type="ECO:0000256" key="7">
    <source>
        <dbReference type="ARBA" id="ARBA00023180"/>
    </source>
</evidence>
<dbReference type="SMART" id="SM00237">
    <property type="entry name" value="Calx_beta"/>
    <property type="match status" value="1"/>
</dbReference>